<organism evidence="2 3">
    <name type="scientific">Solirubrobacter phytolaccae</name>
    <dbReference type="NCBI Taxonomy" id="1404360"/>
    <lineage>
        <taxon>Bacteria</taxon>
        <taxon>Bacillati</taxon>
        <taxon>Actinomycetota</taxon>
        <taxon>Thermoleophilia</taxon>
        <taxon>Solirubrobacterales</taxon>
        <taxon>Solirubrobacteraceae</taxon>
        <taxon>Solirubrobacter</taxon>
    </lineage>
</organism>
<name>A0A9X3NCZ3_9ACTN</name>
<proteinExistence type="predicted"/>
<accession>A0A9X3NCZ3</accession>
<dbReference type="AlphaFoldDB" id="A0A9X3NCZ3"/>
<evidence type="ECO:0000256" key="1">
    <source>
        <dbReference type="SAM" id="MobiDB-lite"/>
    </source>
</evidence>
<reference evidence="2" key="1">
    <citation type="submission" date="2022-10" db="EMBL/GenBank/DDBJ databases">
        <title>The WGS of Solirubrobacter phytolaccae KCTC 29190.</title>
        <authorList>
            <person name="Jiang Z."/>
        </authorList>
    </citation>
    <scope>NUCLEOTIDE SEQUENCE</scope>
    <source>
        <strain evidence="2">KCTC 29190</strain>
    </source>
</reference>
<dbReference type="RefSeq" id="WP_270028540.1">
    <property type="nucleotide sequence ID" value="NZ_JAPDDP010000068.1"/>
</dbReference>
<evidence type="ECO:0000313" key="3">
    <source>
        <dbReference type="Proteomes" id="UP001147653"/>
    </source>
</evidence>
<dbReference type="EMBL" id="JAPDDP010000068">
    <property type="protein sequence ID" value="MDA0184123.1"/>
    <property type="molecule type" value="Genomic_DNA"/>
</dbReference>
<keyword evidence="3" id="KW-1185">Reference proteome</keyword>
<sequence>MSEPFDLRERVAQFPTDDPARSAFREQAKRMVDDETLPIVARAQAGQMLAVVVLIDDEGMSVDAALAYFEDLLATDRQFNAIHDLPEYDPDPPADASATNTGRNT</sequence>
<protein>
    <submittedName>
        <fullName evidence="2">Uncharacterized protein</fullName>
    </submittedName>
</protein>
<dbReference type="Proteomes" id="UP001147653">
    <property type="component" value="Unassembled WGS sequence"/>
</dbReference>
<gene>
    <name evidence="2" type="ORF">OJ997_27690</name>
</gene>
<feature type="region of interest" description="Disordered" evidence="1">
    <location>
        <begin position="83"/>
        <end position="105"/>
    </location>
</feature>
<comment type="caution">
    <text evidence="2">The sequence shown here is derived from an EMBL/GenBank/DDBJ whole genome shotgun (WGS) entry which is preliminary data.</text>
</comment>
<evidence type="ECO:0000313" key="2">
    <source>
        <dbReference type="EMBL" id="MDA0184123.1"/>
    </source>
</evidence>